<dbReference type="AlphaFoldDB" id="A0A5C3M8D4"/>
<dbReference type="Pfam" id="PF12937">
    <property type="entry name" value="F-box-like"/>
    <property type="match status" value="1"/>
</dbReference>
<evidence type="ECO:0000313" key="3">
    <source>
        <dbReference type="Proteomes" id="UP000308652"/>
    </source>
</evidence>
<dbReference type="InterPro" id="IPR001810">
    <property type="entry name" value="F-box_dom"/>
</dbReference>
<gene>
    <name evidence="2" type="ORF">BDQ12DRAFT_393147</name>
</gene>
<sequence>MSALPLPQELCYKIIERLQGDNLSLCNCSLVCQSWAKGAHNLLFYHVTVDDHNFDRFTDLIISPLSTLPLSIRRLDLAPVGGADVRWLRRLIPFLQVLTSVWSLYLKNVDWSALNGWSKYNFLSIFRTTVTDLSLQNIEFEKLSDLLDIICGLRSLRFASFVKITWKDASFSFPSTANKSMPNTVNHLLLRECNIQQFMNWVLTHHPIPTVYHLDASFMEESDIIAIGSYVAILGPALQTLAFEFGGNVRSTTNPNCSSYACGSDPYSPSAPSTRSSAINEPTDHPLLPGKADETMTCGNLRRAVSLQVIYLHKFIYYSNPQLSNCLYWAPRVLRSINSLNLERVVFEVFLSSMEELTAHTIPWDTFDKIIQGESNKNIKTLHFDIHGTVDTTDFESFVCDKLPHCDSRNILQFKAR</sequence>
<reference evidence="2 3" key="1">
    <citation type="journal article" date="2019" name="Nat. Ecol. Evol.">
        <title>Megaphylogeny resolves global patterns of mushroom evolution.</title>
        <authorList>
            <person name="Varga T."/>
            <person name="Krizsan K."/>
            <person name="Foldi C."/>
            <person name="Dima B."/>
            <person name="Sanchez-Garcia M."/>
            <person name="Sanchez-Ramirez S."/>
            <person name="Szollosi G.J."/>
            <person name="Szarkandi J.G."/>
            <person name="Papp V."/>
            <person name="Albert L."/>
            <person name="Andreopoulos W."/>
            <person name="Angelini C."/>
            <person name="Antonin V."/>
            <person name="Barry K.W."/>
            <person name="Bougher N.L."/>
            <person name="Buchanan P."/>
            <person name="Buyck B."/>
            <person name="Bense V."/>
            <person name="Catcheside P."/>
            <person name="Chovatia M."/>
            <person name="Cooper J."/>
            <person name="Damon W."/>
            <person name="Desjardin D."/>
            <person name="Finy P."/>
            <person name="Geml J."/>
            <person name="Haridas S."/>
            <person name="Hughes K."/>
            <person name="Justo A."/>
            <person name="Karasinski D."/>
            <person name="Kautmanova I."/>
            <person name="Kiss B."/>
            <person name="Kocsube S."/>
            <person name="Kotiranta H."/>
            <person name="LaButti K.M."/>
            <person name="Lechner B.E."/>
            <person name="Liimatainen K."/>
            <person name="Lipzen A."/>
            <person name="Lukacs Z."/>
            <person name="Mihaltcheva S."/>
            <person name="Morgado L.N."/>
            <person name="Niskanen T."/>
            <person name="Noordeloos M.E."/>
            <person name="Ohm R.A."/>
            <person name="Ortiz-Santana B."/>
            <person name="Ovrebo C."/>
            <person name="Racz N."/>
            <person name="Riley R."/>
            <person name="Savchenko A."/>
            <person name="Shiryaev A."/>
            <person name="Soop K."/>
            <person name="Spirin V."/>
            <person name="Szebenyi C."/>
            <person name="Tomsovsky M."/>
            <person name="Tulloss R.E."/>
            <person name="Uehling J."/>
            <person name="Grigoriev I.V."/>
            <person name="Vagvolgyi C."/>
            <person name="Papp T."/>
            <person name="Martin F.M."/>
            <person name="Miettinen O."/>
            <person name="Hibbett D.S."/>
            <person name="Nagy L.G."/>
        </authorList>
    </citation>
    <scope>NUCLEOTIDE SEQUENCE [LARGE SCALE GENOMIC DNA]</scope>
    <source>
        <strain evidence="2 3">CBS 166.37</strain>
    </source>
</reference>
<dbReference type="InterPro" id="IPR036047">
    <property type="entry name" value="F-box-like_dom_sf"/>
</dbReference>
<accession>A0A5C3M8D4</accession>
<keyword evidence="3" id="KW-1185">Reference proteome</keyword>
<dbReference type="EMBL" id="ML213594">
    <property type="protein sequence ID" value="TFK41704.1"/>
    <property type="molecule type" value="Genomic_DNA"/>
</dbReference>
<name>A0A5C3M8D4_9AGAR</name>
<evidence type="ECO:0000313" key="2">
    <source>
        <dbReference type="EMBL" id="TFK41704.1"/>
    </source>
</evidence>
<feature type="domain" description="F-box" evidence="1">
    <location>
        <begin position="6"/>
        <end position="46"/>
    </location>
</feature>
<protein>
    <recommendedName>
        <fullName evidence="1">F-box domain-containing protein</fullName>
    </recommendedName>
</protein>
<dbReference type="Proteomes" id="UP000308652">
    <property type="component" value="Unassembled WGS sequence"/>
</dbReference>
<dbReference type="OrthoDB" id="2789810at2759"/>
<dbReference type="SUPFAM" id="SSF81383">
    <property type="entry name" value="F-box domain"/>
    <property type="match status" value="1"/>
</dbReference>
<evidence type="ECO:0000259" key="1">
    <source>
        <dbReference type="Pfam" id="PF12937"/>
    </source>
</evidence>
<organism evidence="2 3">
    <name type="scientific">Crucibulum laeve</name>
    <dbReference type="NCBI Taxonomy" id="68775"/>
    <lineage>
        <taxon>Eukaryota</taxon>
        <taxon>Fungi</taxon>
        <taxon>Dikarya</taxon>
        <taxon>Basidiomycota</taxon>
        <taxon>Agaricomycotina</taxon>
        <taxon>Agaricomycetes</taxon>
        <taxon>Agaricomycetidae</taxon>
        <taxon>Agaricales</taxon>
        <taxon>Agaricineae</taxon>
        <taxon>Nidulariaceae</taxon>
        <taxon>Crucibulum</taxon>
    </lineage>
</organism>
<proteinExistence type="predicted"/>